<feature type="compositionally biased region" description="Polar residues" evidence="1">
    <location>
        <begin position="1"/>
        <end position="24"/>
    </location>
</feature>
<feature type="region of interest" description="Disordered" evidence="1">
    <location>
        <begin position="1"/>
        <end position="40"/>
    </location>
</feature>
<dbReference type="InterPro" id="IPR041651">
    <property type="entry name" value="DUF5610"/>
</dbReference>
<evidence type="ECO:0000256" key="1">
    <source>
        <dbReference type="SAM" id="MobiDB-lite"/>
    </source>
</evidence>
<accession>A0ABP8QIL5</accession>
<reference evidence="4" key="1">
    <citation type="journal article" date="2019" name="Int. J. Syst. Evol. Microbiol.">
        <title>The Global Catalogue of Microorganisms (GCM) 10K type strain sequencing project: providing services to taxonomists for standard genome sequencing and annotation.</title>
        <authorList>
            <consortium name="The Broad Institute Genomics Platform"/>
            <consortium name="The Broad Institute Genome Sequencing Center for Infectious Disease"/>
            <person name="Wu L."/>
            <person name="Ma J."/>
        </authorList>
    </citation>
    <scope>NUCLEOTIDE SEQUENCE [LARGE SCALE GENOMIC DNA]</scope>
    <source>
        <strain evidence="4">JCM 32226</strain>
    </source>
</reference>
<comment type="caution">
    <text evidence="3">The sequence shown here is derived from an EMBL/GenBank/DDBJ whole genome shotgun (WGS) entry which is preliminary data.</text>
</comment>
<dbReference type="Proteomes" id="UP001501321">
    <property type="component" value="Unassembled WGS sequence"/>
</dbReference>
<name>A0ABP8QIL5_9GAMM</name>
<proteinExistence type="predicted"/>
<protein>
    <submittedName>
        <fullName evidence="3">DUF5610 domain-containing protein</fullName>
    </submittedName>
</protein>
<feature type="domain" description="DUF5610" evidence="2">
    <location>
        <begin position="78"/>
        <end position="170"/>
    </location>
</feature>
<dbReference type="Pfam" id="PF18433">
    <property type="entry name" value="DUF5610"/>
    <property type="match status" value="1"/>
</dbReference>
<dbReference type="Gene3D" id="1.10.132.90">
    <property type="match status" value="1"/>
</dbReference>
<keyword evidence="4" id="KW-1185">Reference proteome</keyword>
<evidence type="ECO:0000313" key="3">
    <source>
        <dbReference type="EMBL" id="GAA4504022.1"/>
    </source>
</evidence>
<sequence>MKLQTLNESQLQGLKQKTTAQSGKEQAPGQVKKAGDEDTVSFSTPVRVGGMVLRVSLERYLQIDGKSYVAGKEEQADESADAAADNPLGFDYESVADNVMAFVSNAIRYKQADGADEAKLQEMLGQARKGIDMGFSAAREQLGDLLDQYPDVNDGIDKSYDLLQKRMDEFEKSLFGQDETETVDDSATEQAEASQAAGAVGNLQFRQLQSLSLELTTKDGDKVTVAFDEQQQWRLQAGGLGLSEGQKRKALAAYGESPRADVAEARRAQPQSSDGQFYYGHTASFSFSVSGELDQQELGAIGDLLGQIADLSDSFFGGDLQAAQDKATALQWDDQTLVSTTLNFKQQQSAQLAKRYGSDGPTLEETLGPLADYLGRMEQMLQNAYTLFDRPTQDQATQWVLGQQQGLEGSTLQEATGAFTGFNDRMQQALSQLR</sequence>
<dbReference type="RefSeq" id="WP_345014804.1">
    <property type="nucleotide sequence ID" value="NZ_BAABFC010000029.1"/>
</dbReference>
<evidence type="ECO:0000259" key="2">
    <source>
        <dbReference type="Pfam" id="PF18433"/>
    </source>
</evidence>
<organism evidence="3 4">
    <name type="scientific">Pseudaeromonas paramecii</name>
    <dbReference type="NCBI Taxonomy" id="2138166"/>
    <lineage>
        <taxon>Bacteria</taxon>
        <taxon>Pseudomonadati</taxon>
        <taxon>Pseudomonadota</taxon>
        <taxon>Gammaproteobacteria</taxon>
        <taxon>Aeromonadales</taxon>
        <taxon>Aeromonadaceae</taxon>
        <taxon>Pseudaeromonas</taxon>
    </lineage>
</organism>
<evidence type="ECO:0000313" key="4">
    <source>
        <dbReference type="Proteomes" id="UP001501321"/>
    </source>
</evidence>
<gene>
    <name evidence="3" type="ORF">GCM10023095_31180</name>
</gene>
<dbReference type="EMBL" id="BAABFC010000029">
    <property type="protein sequence ID" value="GAA4504022.1"/>
    <property type="molecule type" value="Genomic_DNA"/>
</dbReference>